<reference evidence="11" key="1">
    <citation type="submission" date="2019-08" db="EMBL/GenBank/DDBJ databases">
        <authorList>
            <person name="Kucharzyk K."/>
            <person name="Murdoch R.W."/>
            <person name="Higgins S."/>
            <person name="Loffler F."/>
        </authorList>
    </citation>
    <scope>NUCLEOTIDE SEQUENCE</scope>
</reference>
<evidence type="ECO:0000256" key="1">
    <source>
        <dbReference type="ARBA" id="ARBA00001614"/>
    </source>
</evidence>
<evidence type="ECO:0000256" key="10">
    <source>
        <dbReference type="ARBA" id="ARBA00023277"/>
    </source>
</evidence>
<keyword evidence="10" id="KW-0119">Carbohydrate metabolism</keyword>
<comment type="similarity">
    <text evidence="4">Belongs to the aldose epimerase family.</text>
</comment>
<accession>A0A644UZ90</accession>
<sequence>MKKLFITALAACTLFACTQKKEEATLSGLLKSNFVSEVEGKPTALYVLKNKNGLEACITNYGGRMVSLMTPDKNGKMTDVVLGYDSISDYLKSDGNFGALIGRYGNRIAQGKFSLDSVEYQLPQNNNGHCLHGGPEGYHTRLWDAKQLNDQTLELTYLSKDGEAGFPGNLQIKVTYTLTDDNAIELAYEAETDKPTVVNLTNHSYFNLSGVPGSTILDHDIMINADTYTPVDSLLIPTGETPSVEGTPMDLRNPIAIGAQIDSTFEQLVKGRGYDHNWILNSKGDINVLAAKATSPTSGISLEVYTSEPGVQFYTGNFMTGEDKGKGGTVYPHRGAFCLETQHYPDSPNQPAFPSTVLRPGEKYTSKCIYKLVVNK</sequence>
<dbReference type="InterPro" id="IPR047215">
    <property type="entry name" value="Galactose_mutarotase-like"/>
</dbReference>
<evidence type="ECO:0000256" key="2">
    <source>
        <dbReference type="ARBA" id="ARBA00004496"/>
    </source>
</evidence>
<dbReference type="EMBL" id="VSSQ01000184">
    <property type="protein sequence ID" value="MPL84055.1"/>
    <property type="molecule type" value="Genomic_DNA"/>
</dbReference>
<comment type="subcellular location">
    <subcellularLocation>
        <location evidence="2">Cytoplasm</location>
    </subcellularLocation>
</comment>
<dbReference type="PANTHER" id="PTHR10091">
    <property type="entry name" value="ALDOSE-1-EPIMERASE"/>
    <property type="match status" value="1"/>
</dbReference>
<dbReference type="Gene3D" id="2.70.98.10">
    <property type="match status" value="1"/>
</dbReference>
<protein>
    <recommendedName>
        <fullName evidence="6">aldose 1-epimerase</fullName>
        <ecNumber evidence="6">5.1.3.3</ecNumber>
    </recommendedName>
</protein>
<dbReference type="GO" id="GO:0004034">
    <property type="term" value="F:aldose 1-epimerase activity"/>
    <property type="evidence" value="ECO:0007669"/>
    <property type="project" value="UniProtKB-EC"/>
</dbReference>
<comment type="pathway">
    <text evidence="3">Carbohydrate metabolism; hexose metabolism.</text>
</comment>
<dbReference type="CDD" id="cd09019">
    <property type="entry name" value="galactose_mutarotase_like"/>
    <property type="match status" value="1"/>
</dbReference>
<dbReference type="PROSITE" id="PS00545">
    <property type="entry name" value="ALDOSE_1_EPIMERASE"/>
    <property type="match status" value="1"/>
</dbReference>
<evidence type="ECO:0000256" key="8">
    <source>
        <dbReference type="ARBA" id="ARBA00022553"/>
    </source>
</evidence>
<dbReference type="GO" id="GO:0033499">
    <property type="term" value="P:galactose catabolic process via UDP-galactose, Leloir pathway"/>
    <property type="evidence" value="ECO:0007669"/>
    <property type="project" value="TreeGrafter"/>
</dbReference>
<dbReference type="GO" id="GO:0006006">
    <property type="term" value="P:glucose metabolic process"/>
    <property type="evidence" value="ECO:0007669"/>
    <property type="project" value="TreeGrafter"/>
</dbReference>
<dbReference type="GO" id="GO:0005737">
    <property type="term" value="C:cytoplasm"/>
    <property type="evidence" value="ECO:0007669"/>
    <property type="project" value="UniProtKB-SubCell"/>
</dbReference>
<dbReference type="NCBIfam" id="NF008277">
    <property type="entry name" value="PRK11055.1"/>
    <property type="match status" value="1"/>
</dbReference>
<dbReference type="Pfam" id="PF01263">
    <property type="entry name" value="Aldose_epim"/>
    <property type="match status" value="1"/>
</dbReference>
<evidence type="ECO:0000256" key="4">
    <source>
        <dbReference type="ARBA" id="ARBA00006206"/>
    </source>
</evidence>
<comment type="subunit">
    <text evidence="5">Monomer.</text>
</comment>
<keyword evidence="8" id="KW-0597">Phosphoprotein</keyword>
<keyword evidence="7" id="KW-0963">Cytoplasm</keyword>
<dbReference type="UniPathway" id="UPA00242"/>
<dbReference type="PROSITE" id="PS51257">
    <property type="entry name" value="PROKAR_LIPOPROTEIN"/>
    <property type="match status" value="1"/>
</dbReference>
<dbReference type="SUPFAM" id="SSF74650">
    <property type="entry name" value="Galactose mutarotase-like"/>
    <property type="match status" value="1"/>
</dbReference>
<dbReference type="EC" id="5.1.3.3" evidence="6"/>
<gene>
    <name evidence="11" type="primary">mro_2</name>
    <name evidence="11" type="ORF">SDC9_30014</name>
</gene>
<evidence type="ECO:0000256" key="5">
    <source>
        <dbReference type="ARBA" id="ARBA00011245"/>
    </source>
</evidence>
<evidence type="ECO:0000256" key="7">
    <source>
        <dbReference type="ARBA" id="ARBA00022490"/>
    </source>
</evidence>
<keyword evidence="9 11" id="KW-0413">Isomerase</keyword>
<dbReference type="FunFam" id="2.70.98.10:FF:000003">
    <property type="entry name" value="Aldose 1-epimerase"/>
    <property type="match status" value="1"/>
</dbReference>
<dbReference type="PIRSF" id="PIRSF005096">
    <property type="entry name" value="GALM"/>
    <property type="match status" value="1"/>
</dbReference>
<evidence type="ECO:0000313" key="11">
    <source>
        <dbReference type="EMBL" id="MPL84055.1"/>
    </source>
</evidence>
<dbReference type="InterPro" id="IPR014718">
    <property type="entry name" value="GH-type_carb-bd"/>
</dbReference>
<dbReference type="GO" id="GO:0030246">
    <property type="term" value="F:carbohydrate binding"/>
    <property type="evidence" value="ECO:0007669"/>
    <property type="project" value="InterPro"/>
</dbReference>
<dbReference type="PANTHER" id="PTHR10091:SF0">
    <property type="entry name" value="GALACTOSE MUTAROTASE"/>
    <property type="match status" value="1"/>
</dbReference>
<dbReference type="InterPro" id="IPR008183">
    <property type="entry name" value="Aldose_1/G6P_1-epimerase"/>
</dbReference>
<evidence type="ECO:0000256" key="9">
    <source>
        <dbReference type="ARBA" id="ARBA00023235"/>
    </source>
</evidence>
<proteinExistence type="inferred from homology"/>
<dbReference type="InterPro" id="IPR015443">
    <property type="entry name" value="Aldose_1-epimerase"/>
</dbReference>
<comment type="catalytic activity">
    <reaction evidence="1">
        <text>alpha-D-glucose = beta-D-glucose</text>
        <dbReference type="Rhea" id="RHEA:10264"/>
        <dbReference type="ChEBI" id="CHEBI:15903"/>
        <dbReference type="ChEBI" id="CHEBI:17925"/>
        <dbReference type="EC" id="5.1.3.3"/>
    </reaction>
</comment>
<evidence type="ECO:0000256" key="3">
    <source>
        <dbReference type="ARBA" id="ARBA00005028"/>
    </source>
</evidence>
<dbReference type="InterPro" id="IPR011013">
    <property type="entry name" value="Gal_mutarotase_sf_dom"/>
</dbReference>
<name>A0A644UZ90_9ZZZZ</name>
<evidence type="ECO:0000256" key="6">
    <source>
        <dbReference type="ARBA" id="ARBA00013185"/>
    </source>
</evidence>
<dbReference type="InterPro" id="IPR018052">
    <property type="entry name" value="Ald1_epimerase_CS"/>
</dbReference>
<comment type="caution">
    <text evidence="11">The sequence shown here is derived from an EMBL/GenBank/DDBJ whole genome shotgun (WGS) entry which is preliminary data.</text>
</comment>
<dbReference type="AlphaFoldDB" id="A0A644UZ90"/>
<organism evidence="11">
    <name type="scientific">bioreactor metagenome</name>
    <dbReference type="NCBI Taxonomy" id="1076179"/>
    <lineage>
        <taxon>unclassified sequences</taxon>
        <taxon>metagenomes</taxon>
        <taxon>ecological metagenomes</taxon>
    </lineage>
</organism>